<proteinExistence type="predicted"/>
<protein>
    <recommendedName>
        <fullName evidence="3">F-box domain-containing protein</fullName>
    </recommendedName>
</protein>
<dbReference type="AlphaFoldDB" id="A0AAD7HMM5"/>
<organism evidence="1 2">
    <name type="scientific">Mycena maculata</name>
    <dbReference type="NCBI Taxonomy" id="230809"/>
    <lineage>
        <taxon>Eukaryota</taxon>
        <taxon>Fungi</taxon>
        <taxon>Dikarya</taxon>
        <taxon>Basidiomycota</taxon>
        <taxon>Agaricomycotina</taxon>
        <taxon>Agaricomycetes</taxon>
        <taxon>Agaricomycetidae</taxon>
        <taxon>Agaricales</taxon>
        <taxon>Marasmiineae</taxon>
        <taxon>Mycenaceae</taxon>
        <taxon>Mycena</taxon>
    </lineage>
</organism>
<gene>
    <name evidence="1" type="ORF">DFH07DRAFT_971361</name>
</gene>
<dbReference type="Proteomes" id="UP001215280">
    <property type="component" value="Unassembled WGS sequence"/>
</dbReference>
<evidence type="ECO:0008006" key="3">
    <source>
        <dbReference type="Google" id="ProtNLM"/>
    </source>
</evidence>
<comment type="caution">
    <text evidence="1">The sequence shown here is derived from an EMBL/GenBank/DDBJ whole genome shotgun (WGS) entry which is preliminary data.</text>
</comment>
<dbReference type="InterPro" id="IPR032675">
    <property type="entry name" value="LRR_dom_sf"/>
</dbReference>
<accession>A0AAD7HMM5</accession>
<dbReference type="EMBL" id="JARJLG010000242">
    <property type="protein sequence ID" value="KAJ7723938.1"/>
    <property type="molecule type" value="Genomic_DNA"/>
</dbReference>
<dbReference type="SUPFAM" id="SSF52047">
    <property type="entry name" value="RNI-like"/>
    <property type="match status" value="1"/>
</dbReference>
<evidence type="ECO:0000313" key="2">
    <source>
        <dbReference type="Proteomes" id="UP001215280"/>
    </source>
</evidence>
<sequence length="374" mass="41264">MPASELAIETVAQIVEDFVGPFRMDPLGHEECRFTASLVSKTWRSATLCTHSLWACAYIDNYTPAEFIRDSLSKAGGLSIHLHFEFVHHILLAPKYKHTCDTASVLARCAHVLAYYLPRCASFTLDTADPRGTTAAAAFVPWAAMTTLKHVNLRLHPTSGWEIPAVMVNGSTWSTLVVARYFPCLPRTLIISLTRIYLANVNTDNTPHLTHLFMTHCHSDSDFPHAMSSEQDVTLSSLVHLRVRLDTNANIRLLSRLICPAVVTLHLVVRGFFTILKLVYDSCVSVLQNAEHLILDGPDYSGNDFLQLLAAVPHLRLLDVSQCGTPVGWVVLHAVRLNWAAFPLVRTICIPGSVSTGFINAVLPRGSPQAPLVN</sequence>
<evidence type="ECO:0000313" key="1">
    <source>
        <dbReference type="EMBL" id="KAJ7723938.1"/>
    </source>
</evidence>
<name>A0AAD7HMM5_9AGAR</name>
<dbReference type="Gene3D" id="3.80.10.10">
    <property type="entry name" value="Ribonuclease Inhibitor"/>
    <property type="match status" value="1"/>
</dbReference>
<keyword evidence="2" id="KW-1185">Reference proteome</keyword>
<reference evidence="1" key="1">
    <citation type="submission" date="2023-03" db="EMBL/GenBank/DDBJ databases">
        <title>Massive genome expansion in bonnet fungi (Mycena s.s.) driven by repeated elements and novel gene families across ecological guilds.</title>
        <authorList>
            <consortium name="Lawrence Berkeley National Laboratory"/>
            <person name="Harder C.B."/>
            <person name="Miyauchi S."/>
            <person name="Viragh M."/>
            <person name="Kuo A."/>
            <person name="Thoen E."/>
            <person name="Andreopoulos B."/>
            <person name="Lu D."/>
            <person name="Skrede I."/>
            <person name="Drula E."/>
            <person name="Henrissat B."/>
            <person name="Morin E."/>
            <person name="Kohler A."/>
            <person name="Barry K."/>
            <person name="LaButti K."/>
            <person name="Morin E."/>
            <person name="Salamov A."/>
            <person name="Lipzen A."/>
            <person name="Mereny Z."/>
            <person name="Hegedus B."/>
            <person name="Baldrian P."/>
            <person name="Stursova M."/>
            <person name="Weitz H."/>
            <person name="Taylor A."/>
            <person name="Grigoriev I.V."/>
            <person name="Nagy L.G."/>
            <person name="Martin F."/>
            <person name="Kauserud H."/>
        </authorList>
    </citation>
    <scope>NUCLEOTIDE SEQUENCE</scope>
    <source>
        <strain evidence="1">CBHHK188m</strain>
    </source>
</reference>